<accession>A0ABY7VLC2</accession>
<dbReference type="InterPro" id="IPR018683">
    <property type="entry name" value="DUF2169"/>
</dbReference>
<dbReference type="SUPFAM" id="SSF141571">
    <property type="entry name" value="Pentapeptide repeat-like"/>
    <property type="match status" value="3"/>
</dbReference>
<feature type="region of interest" description="Disordered" evidence="1">
    <location>
        <begin position="458"/>
        <end position="484"/>
    </location>
</feature>
<name>A0ABY7VLC2_9GAMM</name>
<reference evidence="3 4" key="1">
    <citation type="journal article" date="2022" name="Mar. Drugs">
        <title>Bioassay-Guided Fractionation Leads to the Detection of Cholic Acid Generated by the Rare Thalassomonas sp.</title>
        <authorList>
            <person name="Pheiffer F."/>
            <person name="Schneider Y.K."/>
            <person name="Hansen E.H."/>
            <person name="Andersen J.H."/>
            <person name="Isaksson J."/>
            <person name="Busche T."/>
            <person name="R C."/>
            <person name="Kalinowski J."/>
            <person name="Zyl L.V."/>
            <person name="Trindade M."/>
        </authorList>
    </citation>
    <scope>NUCLEOTIDE SEQUENCE [LARGE SCALE GENOMIC DNA]</scope>
    <source>
        <strain evidence="3 4">A5K-61T</strain>
    </source>
</reference>
<keyword evidence="4" id="KW-1185">Reference proteome</keyword>
<dbReference type="Pfam" id="PF09937">
    <property type="entry name" value="DUF2169"/>
    <property type="match status" value="1"/>
</dbReference>
<dbReference type="PANTHER" id="PTHR14136">
    <property type="entry name" value="BTB_POZ DOMAIN-CONTAINING PROTEIN KCTD9"/>
    <property type="match status" value="1"/>
</dbReference>
<dbReference type="RefSeq" id="WP_274054879.1">
    <property type="nucleotide sequence ID" value="NZ_CP059693.1"/>
</dbReference>
<feature type="domain" description="DUF2169" evidence="2">
    <location>
        <begin position="32"/>
        <end position="305"/>
    </location>
</feature>
<evidence type="ECO:0000259" key="2">
    <source>
        <dbReference type="Pfam" id="PF09937"/>
    </source>
</evidence>
<dbReference type="Pfam" id="PF00805">
    <property type="entry name" value="Pentapeptide"/>
    <property type="match status" value="2"/>
</dbReference>
<organism evidence="3 4">
    <name type="scientific">Thalassomonas haliotis</name>
    <dbReference type="NCBI Taxonomy" id="485448"/>
    <lineage>
        <taxon>Bacteria</taxon>
        <taxon>Pseudomonadati</taxon>
        <taxon>Pseudomonadota</taxon>
        <taxon>Gammaproteobacteria</taxon>
        <taxon>Alteromonadales</taxon>
        <taxon>Colwelliaceae</taxon>
        <taxon>Thalassomonas</taxon>
    </lineage>
</organism>
<dbReference type="Proteomes" id="UP001215231">
    <property type="component" value="Chromosome"/>
</dbReference>
<dbReference type="InterPro" id="IPR051082">
    <property type="entry name" value="Pentapeptide-BTB/POZ_domain"/>
</dbReference>
<evidence type="ECO:0000256" key="1">
    <source>
        <dbReference type="SAM" id="MobiDB-lite"/>
    </source>
</evidence>
<feature type="compositionally biased region" description="Basic and acidic residues" evidence="1">
    <location>
        <begin position="458"/>
        <end position="467"/>
    </location>
</feature>
<dbReference type="PANTHER" id="PTHR14136:SF17">
    <property type="entry name" value="BTB_POZ DOMAIN-CONTAINING PROTEIN KCTD9"/>
    <property type="match status" value="1"/>
</dbReference>
<proteinExistence type="predicted"/>
<evidence type="ECO:0000313" key="4">
    <source>
        <dbReference type="Proteomes" id="UP001215231"/>
    </source>
</evidence>
<dbReference type="InterPro" id="IPR001646">
    <property type="entry name" value="5peptide_repeat"/>
</dbReference>
<feature type="region of interest" description="Disordered" evidence="1">
    <location>
        <begin position="407"/>
        <end position="434"/>
    </location>
</feature>
<feature type="region of interest" description="Disordered" evidence="1">
    <location>
        <begin position="538"/>
        <end position="560"/>
    </location>
</feature>
<feature type="compositionally biased region" description="Low complexity" evidence="1">
    <location>
        <begin position="407"/>
        <end position="421"/>
    </location>
</feature>
<gene>
    <name evidence="3" type="ORF">H3N35_13410</name>
</gene>
<dbReference type="EMBL" id="CP059693">
    <property type="protein sequence ID" value="WDE14325.1"/>
    <property type="molecule type" value="Genomic_DNA"/>
</dbReference>
<sequence length="890" mass="98602">MQIIKPAKLSLISKTYGFHGNQFAIGALCFFRLTTEKETAAQAELLTENSQWPLITKYLQNTLLDMGFAKPRGEFLLAANACAPKEQQVTKMSVSAAVGKLKKRLKVVGDRHWDGGLLSPASYPKSFSKMPLSYQNAYGGEGFSENPLGKGLINKNTKDSQTGYYHLANVYRHKESTGADRQKRSVAAFGPLDICWPQRAKFQGTYDQKWLDTRHPGFPDDTRGPLFNAAPEDQQISGFFRPGEKYRLEGMHSDFPVIEGKLPDIQVRAFISQQQGDKETFKEVKTAIDTLWFFPELLLGVAIYRGVASAYDADGLDIKKLLLACDSSGEGQRQIDYYQQVMALRSDTKTALAHVFNESQLMPAKTEQEKAEQAQLYARAKADQQEKISRMQAVQLEKLQALQPQAVAAQTQQEKSQAEAAEPPEPIPPELLEKGDIDLSDYIKFTHDRLEQARDEMDKKLAEAEQQKKRHGQSAPKETESLESMQGRVNKVVYVLATDLAKKAENSATQGQGQMPDWTGLLPCDFPPGDTIQQAAALSASKDRQARQNSPEVTVLPVPLPKQGPMQMRTWVIELLQSGTSLAGRDLAGANLSGIDFSGLDLRDVMLEQADLTSCDFSGCRLDGAVFTSAILDKTLFNASVLFQANLSLVQGKKTLFKKANLTKANLTGAKLPHSDFSDAVLNQLQASEVDLRFSRLHRVSCERGHFVQAKLNNSNWQQANIKSCIFLQPEMTDTCWQQAMLSKTLMVEGRAKGINCCGVHAEKVQFSSVAEFCGADISGGNWLGCGFRSLDLTRSDFRGSVFKNCDFGEADLSGGLLNEVLLDNCIMTQARFDDSNCSGILINETALRKCLFNRVDLRQGEIVNADLSEAEFNDCQTRGFKQRPLPSIK</sequence>
<dbReference type="Gene3D" id="2.160.20.80">
    <property type="entry name" value="E3 ubiquitin-protein ligase SopA"/>
    <property type="match status" value="2"/>
</dbReference>
<evidence type="ECO:0000313" key="3">
    <source>
        <dbReference type="EMBL" id="WDE14325.1"/>
    </source>
</evidence>
<protein>
    <submittedName>
        <fullName evidence="3">DUF2169 domain-containing protein</fullName>
    </submittedName>
</protein>